<protein>
    <recommendedName>
        <fullName evidence="2">SRR1-like domain-containing protein</fullName>
    </recommendedName>
</protein>
<dbReference type="GO" id="GO:0005737">
    <property type="term" value="C:cytoplasm"/>
    <property type="evidence" value="ECO:0007669"/>
    <property type="project" value="TreeGrafter"/>
</dbReference>
<name>W2GBT8_PHYNI</name>
<dbReference type="Pfam" id="PF07985">
    <property type="entry name" value="SRR1"/>
    <property type="match status" value="1"/>
</dbReference>
<dbReference type="EMBL" id="KI687678">
    <property type="protein sequence ID" value="ETK80518.1"/>
    <property type="molecule type" value="Genomic_DNA"/>
</dbReference>
<reference evidence="3" key="1">
    <citation type="submission" date="2013-11" db="EMBL/GenBank/DDBJ databases">
        <title>The Genome Sequence of Phytophthora parasitica CJ02B3.</title>
        <authorList>
            <consortium name="The Broad Institute Genomics Platform"/>
            <person name="Russ C."/>
            <person name="Tyler B."/>
            <person name="Panabieres F."/>
            <person name="Shan W."/>
            <person name="Tripathy S."/>
            <person name="Grunwald N."/>
            <person name="Machado M."/>
            <person name="Johnson C.S."/>
            <person name="Arredondo F."/>
            <person name="Hong C."/>
            <person name="Coffey M."/>
            <person name="Young S.K."/>
            <person name="Zeng Q."/>
            <person name="Gargeya S."/>
            <person name="Fitzgerald M."/>
            <person name="Abouelleil A."/>
            <person name="Alvarado L."/>
            <person name="Chapman S.B."/>
            <person name="Gainer-Dewar J."/>
            <person name="Goldberg J."/>
            <person name="Griggs A."/>
            <person name="Gujja S."/>
            <person name="Hansen M."/>
            <person name="Howarth C."/>
            <person name="Imamovic A."/>
            <person name="Ireland A."/>
            <person name="Larimer J."/>
            <person name="McCowan C."/>
            <person name="Murphy C."/>
            <person name="Pearson M."/>
            <person name="Poon T.W."/>
            <person name="Priest M."/>
            <person name="Roberts A."/>
            <person name="Saif S."/>
            <person name="Shea T."/>
            <person name="Sykes S."/>
            <person name="Wortman J."/>
            <person name="Nusbaum C."/>
            <person name="Birren B."/>
        </authorList>
    </citation>
    <scope>NUCLEOTIDE SEQUENCE [LARGE SCALE GENOMIC DNA]</scope>
    <source>
        <strain evidence="3">CJ02B3</strain>
    </source>
</reference>
<comment type="similarity">
    <text evidence="1">Belongs to the SRR1 family.</text>
</comment>
<dbReference type="GO" id="GO:0005634">
    <property type="term" value="C:nucleus"/>
    <property type="evidence" value="ECO:0007669"/>
    <property type="project" value="TreeGrafter"/>
</dbReference>
<dbReference type="InterPro" id="IPR040044">
    <property type="entry name" value="SRR1L"/>
</dbReference>
<sequence length="365" mass="40743">MELLIPDSLHRQLRKLRLTVRSSKSIGTASYLPEVPLFHCINHWSAVLCCFPSLGCVEFKPVPIFFPTTLSLRTIRIDEFAVGEEEVEPVPEISADKQTKIIGRVRAIADILRDSLLVQDALRVIAEHFELNTVKKSVDKDVEGVDTEEVTDHSPTLVGYGLGSFCASSNALHQLGFLVALRESLESRLRKSNGDVLAVESSDTIQHCAEIFDPAMNKNDAVIAEHFQLKIILENEHGRRQVDSNTVFFMPHCGKTLYQNVLACNWGPAIKNLVIIGNSFSAYGDRVLGSKERDELLLVSVLPYVDEVPLPCGVAKHHEDFARYEAAFNDLSVLRFPSSSLHRALRDDNLLNEKMATVARTEKPK</sequence>
<gene>
    <name evidence="3" type="ORF">L915_13817</name>
</gene>
<dbReference type="PANTHER" id="PTHR28626:SF3">
    <property type="entry name" value="SRR1-LIKE PROTEIN"/>
    <property type="match status" value="1"/>
</dbReference>
<dbReference type="VEuPathDB" id="FungiDB:PPTG_14575"/>
<proteinExistence type="inferred from homology"/>
<dbReference type="AlphaFoldDB" id="W2GBT8"/>
<evidence type="ECO:0000313" key="3">
    <source>
        <dbReference type="EMBL" id="ETK80518.1"/>
    </source>
</evidence>
<evidence type="ECO:0000256" key="1">
    <source>
        <dbReference type="ARBA" id="ARBA00009856"/>
    </source>
</evidence>
<feature type="domain" description="SRR1-like" evidence="2">
    <location>
        <begin position="155"/>
        <end position="333"/>
    </location>
</feature>
<dbReference type="Proteomes" id="UP000053236">
    <property type="component" value="Unassembled WGS sequence"/>
</dbReference>
<evidence type="ECO:0000259" key="2">
    <source>
        <dbReference type="Pfam" id="PF07985"/>
    </source>
</evidence>
<organism evidence="3">
    <name type="scientific">Phytophthora nicotianae</name>
    <name type="common">Potato buckeye rot agent</name>
    <name type="synonym">Phytophthora parasitica</name>
    <dbReference type="NCBI Taxonomy" id="4792"/>
    <lineage>
        <taxon>Eukaryota</taxon>
        <taxon>Sar</taxon>
        <taxon>Stramenopiles</taxon>
        <taxon>Oomycota</taxon>
        <taxon>Peronosporomycetes</taxon>
        <taxon>Peronosporales</taxon>
        <taxon>Peronosporaceae</taxon>
        <taxon>Phytophthora</taxon>
    </lineage>
</organism>
<dbReference type="InterPro" id="IPR012942">
    <property type="entry name" value="SRR1-like"/>
</dbReference>
<dbReference type="PANTHER" id="PTHR28626">
    <property type="entry name" value="SRR1-LIKE PROTEIN"/>
    <property type="match status" value="1"/>
</dbReference>
<accession>W2GBT8</accession>